<reference evidence="1" key="1">
    <citation type="submission" date="2018-02" db="EMBL/GenBank/DDBJ databases">
        <title>Rhizophora mucronata_Transcriptome.</title>
        <authorList>
            <person name="Meera S.P."/>
            <person name="Sreeshan A."/>
            <person name="Augustine A."/>
        </authorList>
    </citation>
    <scope>NUCLEOTIDE SEQUENCE</scope>
    <source>
        <tissue evidence="1">Leaf</tissue>
    </source>
</reference>
<proteinExistence type="predicted"/>
<dbReference type="EMBL" id="GGEC01049516">
    <property type="protein sequence ID" value="MBX30000.1"/>
    <property type="molecule type" value="Transcribed_RNA"/>
</dbReference>
<dbReference type="AlphaFoldDB" id="A0A2P2MID1"/>
<organism evidence="1">
    <name type="scientific">Rhizophora mucronata</name>
    <name type="common">Asiatic mangrove</name>
    <dbReference type="NCBI Taxonomy" id="61149"/>
    <lineage>
        <taxon>Eukaryota</taxon>
        <taxon>Viridiplantae</taxon>
        <taxon>Streptophyta</taxon>
        <taxon>Embryophyta</taxon>
        <taxon>Tracheophyta</taxon>
        <taxon>Spermatophyta</taxon>
        <taxon>Magnoliopsida</taxon>
        <taxon>eudicotyledons</taxon>
        <taxon>Gunneridae</taxon>
        <taxon>Pentapetalae</taxon>
        <taxon>rosids</taxon>
        <taxon>fabids</taxon>
        <taxon>Malpighiales</taxon>
        <taxon>Rhizophoraceae</taxon>
        <taxon>Rhizophora</taxon>
    </lineage>
</organism>
<name>A0A2P2MID1_RHIMU</name>
<evidence type="ECO:0000313" key="1">
    <source>
        <dbReference type="EMBL" id="MBX30000.1"/>
    </source>
</evidence>
<protein>
    <submittedName>
        <fullName evidence="1">Uncharacterized protein</fullName>
    </submittedName>
</protein>
<sequence length="22" mass="2429">MLVSLFSSGLSCCSGYNFGHYR</sequence>
<accession>A0A2P2MID1</accession>